<dbReference type="Proteomes" id="UP001518925">
    <property type="component" value="Unassembled WGS sequence"/>
</dbReference>
<feature type="transmembrane region" description="Helical" evidence="1">
    <location>
        <begin position="248"/>
        <end position="268"/>
    </location>
</feature>
<dbReference type="PANTHER" id="PTHR30590">
    <property type="entry name" value="INNER MEMBRANE PROTEIN"/>
    <property type="match status" value="1"/>
</dbReference>
<evidence type="ECO:0000256" key="1">
    <source>
        <dbReference type="SAM" id="Phobius"/>
    </source>
</evidence>
<dbReference type="InterPro" id="IPR007349">
    <property type="entry name" value="DUF418"/>
</dbReference>
<feature type="transmembrane region" description="Helical" evidence="1">
    <location>
        <begin position="318"/>
        <end position="336"/>
    </location>
</feature>
<organism evidence="3 4">
    <name type="scientific">Bacillus suaedaesalsae</name>
    <dbReference type="NCBI Taxonomy" id="2810349"/>
    <lineage>
        <taxon>Bacteria</taxon>
        <taxon>Bacillati</taxon>
        <taxon>Bacillota</taxon>
        <taxon>Bacilli</taxon>
        <taxon>Bacillales</taxon>
        <taxon>Bacillaceae</taxon>
        <taxon>Bacillus</taxon>
    </lineage>
</organism>
<proteinExistence type="predicted"/>
<feature type="transmembrane region" description="Helical" evidence="1">
    <location>
        <begin position="67"/>
        <end position="86"/>
    </location>
</feature>
<feature type="domain" description="DUF418" evidence="2">
    <location>
        <begin position="232"/>
        <end position="386"/>
    </location>
</feature>
<sequence length="396" mass="45616">MMNTNHTPISEKERIHSLDVIRGFALLGIFLVNMSSFHSPELYKGLFEKVGGIDQVIINSIDFFAQASFYTLFSFLFGYGMVIFLDRAKEKELKYNTLFIRRLIVLLVIGMLHAFLIWHGDILITYGIIGFIVLLFYKAKSKTLLTSGLFILFIPAILLSALLFIATLVSPDTVIPRDTEMYNQSIEIYSSGTYLDITKQRIEDWYSVNNLENAFFLITSILPLFLLGAYVAKEKWFSHVSLHKKSILIMWAISLVVAVPVKLLPFFITENLGSEFLQDSIGGPAMALFYGTSIVLLVEKKLWRRILQPFSYVGRLSLTNYLLQSIVCTLIFYSYGLGYYGQFSHVEGLLLTFGIYILQIIMSYFWLKYFNYGPMEWGWRSLTYGKFQPLRRELHS</sequence>
<evidence type="ECO:0000313" key="3">
    <source>
        <dbReference type="EMBL" id="MBM6617130.1"/>
    </source>
</evidence>
<accession>A0ABS2DGI0</accession>
<feature type="transmembrane region" description="Helical" evidence="1">
    <location>
        <begin position="348"/>
        <end position="367"/>
    </location>
</feature>
<evidence type="ECO:0000259" key="2">
    <source>
        <dbReference type="Pfam" id="PF04235"/>
    </source>
</evidence>
<feature type="transmembrane region" description="Helical" evidence="1">
    <location>
        <begin position="98"/>
        <end position="116"/>
    </location>
</feature>
<keyword evidence="1" id="KW-1133">Transmembrane helix</keyword>
<reference evidence="3 4" key="1">
    <citation type="submission" date="2021-02" db="EMBL/GenBank/DDBJ databases">
        <title>Bacillus sp. RD4P76, an endophyte from a halophyte.</title>
        <authorList>
            <person name="Sun J.-Q."/>
        </authorList>
    </citation>
    <scope>NUCLEOTIDE SEQUENCE [LARGE SCALE GENOMIC DNA]</scope>
    <source>
        <strain evidence="3 4">RD4P76</strain>
    </source>
</reference>
<feature type="transmembrane region" description="Helical" evidence="1">
    <location>
        <begin position="20"/>
        <end position="38"/>
    </location>
</feature>
<dbReference type="EMBL" id="JAFELM010000019">
    <property type="protein sequence ID" value="MBM6617130.1"/>
    <property type="molecule type" value="Genomic_DNA"/>
</dbReference>
<protein>
    <submittedName>
        <fullName evidence="3">DUF418 domain-containing protein</fullName>
    </submittedName>
</protein>
<feature type="transmembrane region" description="Helical" evidence="1">
    <location>
        <begin position="122"/>
        <end position="137"/>
    </location>
</feature>
<dbReference type="RefSeq" id="WP_204202517.1">
    <property type="nucleotide sequence ID" value="NZ_JAFELM010000019.1"/>
</dbReference>
<dbReference type="PANTHER" id="PTHR30590:SF2">
    <property type="entry name" value="INNER MEMBRANE PROTEIN"/>
    <property type="match status" value="1"/>
</dbReference>
<name>A0ABS2DGI0_9BACI</name>
<comment type="caution">
    <text evidence="3">The sequence shown here is derived from an EMBL/GenBank/DDBJ whole genome shotgun (WGS) entry which is preliminary data.</text>
</comment>
<keyword evidence="4" id="KW-1185">Reference proteome</keyword>
<feature type="transmembrane region" description="Helical" evidence="1">
    <location>
        <begin position="214"/>
        <end position="232"/>
    </location>
</feature>
<dbReference type="InterPro" id="IPR052529">
    <property type="entry name" value="Bact_Transport_Assoc"/>
</dbReference>
<dbReference type="Pfam" id="PF04235">
    <property type="entry name" value="DUF418"/>
    <property type="match status" value="1"/>
</dbReference>
<evidence type="ECO:0000313" key="4">
    <source>
        <dbReference type="Proteomes" id="UP001518925"/>
    </source>
</evidence>
<feature type="transmembrane region" description="Helical" evidence="1">
    <location>
        <begin position="280"/>
        <end position="298"/>
    </location>
</feature>
<keyword evidence="1" id="KW-0812">Transmembrane</keyword>
<gene>
    <name evidence="3" type="ORF">JR050_05510</name>
</gene>
<feature type="transmembrane region" description="Helical" evidence="1">
    <location>
        <begin position="149"/>
        <end position="169"/>
    </location>
</feature>
<keyword evidence="1" id="KW-0472">Membrane</keyword>